<protein>
    <submittedName>
        <fullName evidence="3">DoxX family protein</fullName>
    </submittedName>
</protein>
<dbReference type="WBParaSite" id="HPLM_0000973101-mRNA-1">
    <property type="protein sequence ID" value="HPLM_0000973101-mRNA-1"/>
    <property type="gene ID" value="HPLM_0000973101"/>
</dbReference>
<evidence type="ECO:0000313" key="2">
    <source>
        <dbReference type="Proteomes" id="UP000268014"/>
    </source>
</evidence>
<reference evidence="3" key="1">
    <citation type="submission" date="2017-02" db="UniProtKB">
        <authorList>
            <consortium name="WormBaseParasite"/>
        </authorList>
    </citation>
    <scope>IDENTIFICATION</scope>
</reference>
<dbReference type="EMBL" id="UZAF01017129">
    <property type="protein sequence ID" value="VDO38245.1"/>
    <property type="molecule type" value="Genomic_DNA"/>
</dbReference>
<proteinExistence type="predicted"/>
<reference evidence="1 2" key="2">
    <citation type="submission" date="2018-11" db="EMBL/GenBank/DDBJ databases">
        <authorList>
            <consortium name="Pathogen Informatics"/>
        </authorList>
    </citation>
    <scope>NUCLEOTIDE SEQUENCE [LARGE SCALE GENOMIC DNA]</scope>
    <source>
        <strain evidence="1 2">MHpl1</strain>
    </source>
</reference>
<dbReference type="AlphaFoldDB" id="A0A0N4WG31"/>
<accession>A0A0N4WG31</accession>
<sequence length="62" mass="6900">MMFPGAVASSELQQAAAEKVKRDIGTFVIFGFLIEAGANRFWFDFGIGISKPSFLWSYTSFI</sequence>
<dbReference type="Proteomes" id="UP000268014">
    <property type="component" value="Unassembled WGS sequence"/>
</dbReference>
<keyword evidence="2" id="KW-1185">Reference proteome</keyword>
<evidence type="ECO:0000313" key="1">
    <source>
        <dbReference type="EMBL" id="VDO38245.1"/>
    </source>
</evidence>
<evidence type="ECO:0000313" key="3">
    <source>
        <dbReference type="WBParaSite" id="HPLM_0000973101-mRNA-1"/>
    </source>
</evidence>
<gene>
    <name evidence="1" type="ORF">HPLM_LOCUS9723</name>
</gene>
<organism evidence="3">
    <name type="scientific">Haemonchus placei</name>
    <name type="common">Barber's pole worm</name>
    <dbReference type="NCBI Taxonomy" id="6290"/>
    <lineage>
        <taxon>Eukaryota</taxon>
        <taxon>Metazoa</taxon>
        <taxon>Ecdysozoa</taxon>
        <taxon>Nematoda</taxon>
        <taxon>Chromadorea</taxon>
        <taxon>Rhabditida</taxon>
        <taxon>Rhabditina</taxon>
        <taxon>Rhabditomorpha</taxon>
        <taxon>Strongyloidea</taxon>
        <taxon>Trichostrongylidae</taxon>
        <taxon>Haemonchus</taxon>
    </lineage>
</organism>
<dbReference type="OrthoDB" id="5776014at2759"/>
<name>A0A0N4WG31_HAEPC</name>